<protein>
    <submittedName>
        <fullName evidence="5">MarR family transcriptional regulator</fullName>
    </submittedName>
</protein>
<evidence type="ECO:0000256" key="1">
    <source>
        <dbReference type="ARBA" id="ARBA00023015"/>
    </source>
</evidence>
<keyword evidence="6" id="KW-1185">Reference proteome</keyword>
<feature type="domain" description="HTH marR-type" evidence="4">
    <location>
        <begin position="6"/>
        <end position="138"/>
    </location>
</feature>
<dbReference type="SMART" id="SM00347">
    <property type="entry name" value="HTH_MARR"/>
    <property type="match status" value="1"/>
</dbReference>
<dbReference type="InterPro" id="IPR036390">
    <property type="entry name" value="WH_DNA-bd_sf"/>
</dbReference>
<dbReference type="PROSITE" id="PS50995">
    <property type="entry name" value="HTH_MARR_2"/>
    <property type="match status" value="1"/>
</dbReference>
<gene>
    <name evidence="5" type="ORF">P9989_02210</name>
</gene>
<dbReference type="SUPFAM" id="SSF46785">
    <property type="entry name" value="Winged helix' DNA-binding domain"/>
    <property type="match status" value="1"/>
</dbReference>
<evidence type="ECO:0000259" key="4">
    <source>
        <dbReference type="PROSITE" id="PS50995"/>
    </source>
</evidence>
<dbReference type="RefSeq" id="WP_283077216.1">
    <property type="nucleotide sequence ID" value="NZ_CP121671.1"/>
</dbReference>
<keyword evidence="1" id="KW-0805">Transcription regulation</keyword>
<proteinExistence type="predicted"/>
<dbReference type="PANTHER" id="PTHR42756">
    <property type="entry name" value="TRANSCRIPTIONAL REGULATOR, MARR"/>
    <property type="match status" value="1"/>
</dbReference>
<evidence type="ECO:0000256" key="2">
    <source>
        <dbReference type="ARBA" id="ARBA00023125"/>
    </source>
</evidence>
<dbReference type="Gene3D" id="1.10.10.10">
    <property type="entry name" value="Winged helix-like DNA-binding domain superfamily/Winged helix DNA-binding domain"/>
    <property type="match status" value="1"/>
</dbReference>
<accession>A0ABY8IZL6</accession>
<name>A0ABY8IZL6_9BACI</name>
<dbReference type="InterPro" id="IPR036388">
    <property type="entry name" value="WH-like_DNA-bd_sf"/>
</dbReference>
<evidence type="ECO:0000313" key="6">
    <source>
        <dbReference type="Proteomes" id="UP001221597"/>
    </source>
</evidence>
<reference evidence="5 6" key="1">
    <citation type="submission" date="2023-04" db="EMBL/GenBank/DDBJ databases">
        <title>Genome sequence of Halobacillus naozhouensis KACC 21980.</title>
        <authorList>
            <person name="Kim S."/>
            <person name="Heo J."/>
            <person name="Kwon S.-W."/>
        </authorList>
    </citation>
    <scope>NUCLEOTIDE SEQUENCE [LARGE SCALE GENOMIC DNA]</scope>
    <source>
        <strain evidence="5 6">KCTC 13234</strain>
    </source>
</reference>
<dbReference type="PANTHER" id="PTHR42756:SF1">
    <property type="entry name" value="TRANSCRIPTIONAL REPRESSOR OF EMRAB OPERON"/>
    <property type="match status" value="1"/>
</dbReference>
<dbReference type="EMBL" id="CP121671">
    <property type="protein sequence ID" value="WFT75247.1"/>
    <property type="molecule type" value="Genomic_DNA"/>
</dbReference>
<dbReference type="Proteomes" id="UP001221597">
    <property type="component" value="Chromosome"/>
</dbReference>
<organism evidence="5 6">
    <name type="scientific">Halobacillus naozhouensis</name>
    <dbReference type="NCBI Taxonomy" id="554880"/>
    <lineage>
        <taxon>Bacteria</taxon>
        <taxon>Bacillati</taxon>
        <taxon>Bacillota</taxon>
        <taxon>Bacilli</taxon>
        <taxon>Bacillales</taxon>
        <taxon>Bacillaceae</taxon>
        <taxon>Halobacillus</taxon>
    </lineage>
</organism>
<evidence type="ECO:0000313" key="5">
    <source>
        <dbReference type="EMBL" id="WFT75247.1"/>
    </source>
</evidence>
<keyword evidence="3" id="KW-0804">Transcription</keyword>
<dbReference type="InterPro" id="IPR000835">
    <property type="entry name" value="HTH_MarR-typ"/>
</dbReference>
<dbReference type="PRINTS" id="PR00598">
    <property type="entry name" value="HTHMARR"/>
</dbReference>
<sequence>MDRDIHPLLGYNINVISHFIQNVFNEKLSDYGLTYSQAKVIYFLANHGEQSQTELQNRLYIKASSMNGIIESLLKNECITKQICPNDKRSKLIKLTDKGVQLDETIWTIAQNIENEISLGLAEKDQQVMISCLQKIQNNLKHLKERS</sequence>
<keyword evidence="2" id="KW-0238">DNA-binding</keyword>
<evidence type="ECO:0000256" key="3">
    <source>
        <dbReference type="ARBA" id="ARBA00023163"/>
    </source>
</evidence>
<dbReference type="Pfam" id="PF01047">
    <property type="entry name" value="MarR"/>
    <property type="match status" value="1"/>
</dbReference>